<dbReference type="Pfam" id="PF14497">
    <property type="entry name" value="GST_C_3"/>
    <property type="match status" value="1"/>
</dbReference>
<dbReference type="Gene3D" id="3.40.30.10">
    <property type="entry name" value="Glutaredoxin"/>
    <property type="match status" value="1"/>
</dbReference>
<feature type="domain" description="GST C-terminal" evidence="2">
    <location>
        <begin position="83"/>
        <end position="205"/>
    </location>
</feature>
<dbReference type="InterPro" id="IPR036249">
    <property type="entry name" value="Thioredoxin-like_sf"/>
</dbReference>
<sequence length="217" mass="24640">MSATLYYFDGRGKAEIVRLTMAAANVPFTHEIIREKKQFETMKADGKLLFGQLPLVEYEGQLLVQSGSMVRFFASKGNLLGSNEQEKLKIDILFEGTRDFNNFFMSYGFNGFNEVLDNAKAKALPKYLPIYNSLLNKNGSTGYLVGSKMSIADIGLLEVVLTIEELLGEKELEPYPEVQNFLKNMKSNDLISNYLKSELRPRKNDEKYVTEVKSVLY</sequence>
<dbReference type="InterPro" id="IPR050213">
    <property type="entry name" value="GST_superfamily"/>
</dbReference>
<dbReference type="GO" id="GO:0006749">
    <property type="term" value="P:glutathione metabolic process"/>
    <property type="evidence" value="ECO:0007669"/>
    <property type="project" value="TreeGrafter"/>
</dbReference>
<dbReference type="SFLD" id="SFLDS00019">
    <property type="entry name" value="Glutathione_Transferase_(cytos"/>
    <property type="match status" value="1"/>
</dbReference>
<dbReference type="GO" id="GO:0004364">
    <property type="term" value="F:glutathione transferase activity"/>
    <property type="evidence" value="ECO:0007669"/>
    <property type="project" value="TreeGrafter"/>
</dbReference>
<dbReference type="InterPro" id="IPR036282">
    <property type="entry name" value="Glutathione-S-Trfase_C_sf"/>
</dbReference>
<reference evidence="3" key="2">
    <citation type="submission" date="2018-04" db="EMBL/GenBank/DDBJ databases">
        <authorList>
            <person name="Lee J.-S."/>
        </authorList>
    </citation>
    <scope>NUCLEOTIDE SEQUENCE</scope>
</reference>
<dbReference type="EMBL" id="MH189326">
    <property type="protein sequence ID" value="AYN44494.1"/>
    <property type="molecule type" value="mRNA"/>
</dbReference>
<dbReference type="PROSITE" id="PS50405">
    <property type="entry name" value="GST_CTER"/>
    <property type="match status" value="1"/>
</dbReference>
<dbReference type="InterPro" id="IPR004045">
    <property type="entry name" value="Glutathione_S-Trfase_N"/>
</dbReference>
<evidence type="ECO:0000259" key="1">
    <source>
        <dbReference type="PROSITE" id="PS50404"/>
    </source>
</evidence>
<feature type="domain" description="GST N-terminal" evidence="1">
    <location>
        <begin position="1"/>
        <end position="81"/>
    </location>
</feature>
<dbReference type="PANTHER" id="PTHR11571:SF230">
    <property type="entry name" value="GLUTATHIONE TRANSFERASE"/>
    <property type="match status" value="1"/>
</dbReference>
<organism evidence="3">
    <name type="scientific">Brachionus rotundiformis</name>
    <dbReference type="NCBI Taxonomy" id="96890"/>
    <lineage>
        <taxon>Eukaryota</taxon>
        <taxon>Metazoa</taxon>
        <taxon>Spiralia</taxon>
        <taxon>Gnathifera</taxon>
        <taxon>Rotifera</taxon>
        <taxon>Eurotatoria</taxon>
        <taxon>Monogononta</taxon>
        <taxon>Pseudotrocha</taxon>
        <taxon>Ploima</taxon>
        <taxon>Brachionidae</taxon>
        <taxon>Brachionus</taxon>
    </lineage>
</organism>
<dbReference type="SUPFAM" id="SSF52833">
    <property type="entry name" value="Thioredoxin-like"/>
    <property type="match status" value="1"/>
</dbReference>
<protein>
    <submittedName>
        <fullName evidence="3">Glutathione S-transferase A2</fullName>
    </submittedName>
</protein>
<name>A0A3G2JSE0_9BILA</name>
<evidence type="ECO:0000259" key="2">
    <source>
        <dbReference type="PROSITE" id="PS50405"/>
    </source>
</evidence>
<dbReference type="Gene3D" id="1.20.1050.10">
    <property type="match status" value="1"/>
</dbReference>
<dbReference type="InterPro" id="IPR040079">
    <property type="entry name" value="Glutathione_S-Trfase"/>
</dbReference>
<keyword evidence="3" id="KW-0808">Transferase</keyword>
<dbReference type="AlphaFoldDB" id="A0A3G2JSE0"/>
<reference evidence="3" key="1">
    <citation type="journal article" date="2018" name="Comp. Biochem. Physiol. Part D Genomics Proteomics">
        <title>Genome-wide identification of the entire 90 glutathione S-transferase (GST) subfamily genes in four rotifer Brachionus species and transcriptional modulation in response to endocrine disrupting chemicals.</title>
        <authorList>
            <person name="Park J.C."/>
            <person name="Kim D.H."/>
            <person name="Lee M.C."/>
            <person name="Han J."/>
            <person name="Kim H.J."/>
            <person name="Hagiwara A."/>
            <person name="Hwang U.K."/>
            <person name="Park H.G."/>
            <person name="Lee J.S."/>
        </authorList>
    </citation>
    <scope>NUCLEOTIDE SEQUENCE</scope>
</reference>
<dbReference type="PROSITE" id="PS50404">
    <property type="entry name" value="GST_NTER"/>
    <property type="match status" value="1"/>
</dbReference>
<dbReference type="InterPro" id="IPR004046">
    <property type="entry name" value="GST_C"/>
</dbReference>
<evidence type="ECO:0000313" key="3">
    <source>
        <dbReference type="EMBL" id="AYN44494.1"/>
    </source>
</evidence>
<proteinExistence type="evidence at transcript level"/>
<dbReference type="SUPFAM" id="SSF47616">
    <property type="entry name" value="GST C-terminal domain-like"/>
    <property type="match status" value="1"/>
</dbReference>
<dbReference type="PANTHER" id="PTHR11571">
    <property type="entry name" value="GLUTATHIONE S-TRANSFERASE"/>
    <property type="match status" value="1"/>
</dbReference>
<accession>A0A3G2JSE0</accession>
<dbReference type="InterPro" id="IPR010987">
    <property type="entry name" value="Glutathione-S-Trfase_C-like"/>
</dbReference>